<evidence type="ECO:0000256" key="4">
    <source>
        <dbReference type="ARBA" id="ARBA00022786"/>
    </source>
</evidence>
<dbReference type="InterPro" id="IPR035985">
    <property type="entry name" value="Ubiquitin-activating_enz"/>
</dbReference>
<dbReference type="SUPFAM" id="SSF69572">
    <property type="entry name" value="Activating enzymes of the ubiquitin-like proteins"/>
    <property type="match status" value="1"/>
</dbReference>
<dbReference type="GO" id="GO:0016925">
    <property type="term" value="P:protein sumoylation"/>
    <property type="evidence" value="ECO:0007669"/>
    <property type="project" value="TreeGrafter"/>
</dbReference>
<evidence type="ECO:0000313" key="8">
    <source>
        <dbReference type="EMBL" id="KAF2430465.1"/>
    </source>
</evidence>
<dbReference type="PANTHER" id="PTHR10953:SF162">
    <property type="entry name" value="SUMO-ACTIVATING ENZYME SUBUNIT 1"/>
    <property type="match status" value="1"/>
</dbReference>
<dbReference type="GO" id="GO:0019948">
    <property type="term" value="F:SUMO activating enzyme activity"/>
    <property type="evidence" value="ECO:0007669"/>
    <property type="project" value="TreeGrafter"/>
</dbReference>
<comment type="caution">
    <text evidence="8">The sequence shown here is derived from an EMBL/GenBank/DDBJ whole genome shotgun (WGS) entry which is preliminary data.</text>
</comment>
<accession>A0A9P4NQZ1</accession>
<dbReference type="AlphaFoldDB" id="A0A9P4NQZ1"/>
<keyword evidence="9" id="KW-1185">Reference proteome</keyword>
<sequence>MEAPEATKYENPVVDEASETIAAITAAQAISADEIALYDRQIRLWGVQAQENIRKADILLIRIKALANEVAKNLVLAGIGSLTIIDEEKVTEEDLAAQFFVSEADIGKNRAEAVAPEIQKLNPRVKLHVDSSDIRTKPDLAAFLSPFDVIIACDLDFPTTSTLNAASRLHKKPFYSASSHGMYGCIFADLIDHDFVIERKKANVATKIGPENTTRRIISASTKRKNGEVREIVTKRELYSPLVLANTSPLPSDILKNRRRLRQVSPLLPCLRALWDFEKQQMRLPTHTHPDLLAFTTLATEKHKELQLPTESLKAEFLRSFVQNIASEVAPVTAWLGGQLAQDVINVLGKRQQPIQNLVLFDGEDFTAPIYSLHPFFDDGLDGVVNGTSNVGAGLATVNGSSAGVMVID</sequence>
<dbReference type="Proteomes" id="UP000800235">
    <property type="component" value="Unassembled WGS sequence"/>
</dbReference>
<dbReference type="GO" id="GO:0031510">
    <property type="term" value="C:SUMO activating enzyme complex"/>
    <property type="evidence" value="ECO:0007669"/>
    <property type="project" value="TreeGrafter"/>
</dbReference>
<evidence type="ECO:0000256" key="6">
    <source>
        <dbReference type="ARBA" id="ARBA00044354"/>
    </source>
</evidence>
<dbReference type="InterPro" id="IPR000594">
    <property type="entry name" value="ThiF_NAD_FAD-bd"/>
</dbReference>
<feature type="domain" description="THIF-type NAD/FAD binding fold" evidence="7">
    <location>
        <begin position="38"/>
        <end position="367"/>
    </location>
</feature>
<reference evidence="8" key="1">
    <citation type="journal article" date="2020" name="Stud. Mycol.">
        <title>101 Dothideomycetes genomes: a test case for predicting lifestyles and emergence of pathogens.</title>
        <authorList>
            <person name="Haridas S."/>
            <person name="Albert R."/>
            <person name="Binder M."/>
            <person name="Bloem J."/>
            <person name="Labutti K."/>
            <person name="Salamov A."/>
            <person name="Andreopoulos B."/>
            <person name="Baker S."/>
            <person name="Barry K."/>
            <person name="Bills G."/>
            <person name="Bluhm B."/>
            <person name="Cannon C."/>
            <person name="Castanera R."/>
            <person name="Culley D."/>
            <person name="Daum C."/>
            <person name="Ezra D."/>
            <person name="Gonzalez J."/>
            <person name="Henrissat B."/>
            <person name="Kuo A."/>
            <person name="Liang C."/>
            <person name="Lipzen A."/>
            <person name="Lutzoni F."/>
            <person name="Magnuson J."/>
            <person name="Mondo S."/>
            <person name="Nolan M."/>
            <person name="Ohm R."/>
            <person name="Pangilinan J."/>
            <person name="Park H.-J."/>
            <person name="Ramirez L."/>
            <person name="Alfaro M."/>
            <person name="Sun H."/>
            <person name="Tritt A."/>
            <person name="Yoshinaga Y."/>
            <person name="Zwiers L.-H."/>
            <person name="Turgeon B."/>
            <person name="Goodwin S."/>
            <person name="Spatafora J."/>
            <person name="Crous P."/>
            <person name="Grigoriev I."/>
        </authorList>
    </citation>
    <scope>NUCLEOTIDE SEQUENCE</scope>
    <source>
        <strain evidence="8">CBS 130266</strain>
    </source>
</reference>
<dbReference type="PANTHER" id="PTHR10953">
    <property type="entry name" value="UBIQUITIN-ACTIVATING ENZYME E1"/>
    <property type="match status" value="1"/>
</dbReference>
<protein>
    <recommendedName>
        <fullName evidence="6">Ubiquitin-like 1-activating enzyme E1A</fullName>
    </recommendedName>
</protein>
<keyword evidence="5" id="KW-0539">Nucleus</keyword>
<dbReference type="OrthoDB" id="1708823at2759"/>
<evidence type="ECO:0000256" key="3">
    <source>
        <dbReference type="ARBA" id="ARBA00005673"/>
    </source>
</evidence>
<dbReference type="Gene3D" id="3.40.50.720">
    <property type="entry name" value="NAD(P)-binding Rossmann-like Domain"/>
    <property type="match status" value="1"/>
</dbReference>
<dbReference type="Pfam" id="PF00899">
    <property type="entry name" value="ThiF"/>
    <property type="match status" value="1"/>
</dbReference>
<dbReference type="InterPro" id="IPR000011">
    <property type="entry name" value="UBQ/SUMO-activ_enz_E1-like"/>
</dbReference>
<name>A0A9P4NQZ1_9PEZI</name>
<comment type="subcellular location">
    <subcellularLocation>
        <location evidence="1">Nucleus</location>
    </subcellularLocation>
</comment>
<dbReference type="PRINTS" id="PR01849">
    <property type="entry name" value="UBIQUITINACT"/>
</dbReference>
<keyword evidence="4" id="KW-0833">Ubl conjugation pathway</keyword>
<dbReference type="GO" id="GO:0005737">
    <property type="term" value="C:cytoplasm"/>
    <property type="evidence" value="ECO:0007669"/>
    <property type="project" value="TreeGrafter"/>
</dbReference>
<comment type="similarity">
    <text evidence="3">Belongs to the ubiquitin-activating E1 family.</text>
</comment>
<dbReference type="InterPro" id="IPR045886">
    <property type="entry name" value="ThiF/MoeB/HesA"/>
</dbReference>
<evidence type="ECO:0000259" key="7">
    <source>
        <dbReference type="Pfam" id="PF00899"/>
    </source>
</evidence>
<evidence type="ECO:0000256" key="1">
    <source>
        <dbReference type="ARBA" id="ARBA00004123"/>
    </source>
</evidence>
<dbReference type="EMBL" id="MU007039">
    <property type="protein sequence ID" value="KAF2430465.1"/>
    <property type="molecule type" value="Genomic_DNA"/>
</dbReference>
<gene>
    <name evidence="8" type="ORF">EJ08DRAFT_612555</name>
</gene>
<organism evidence="8 9">
    <name type="scientific">Tothia fuscella</name>
    <dbReference type="NCBI Taxonomy" id="1048955"/>
    <lineage>
        <taxon>Eukaryota</taxon>
        <taxon>Fungi</taxon>
        <taxon>Dikarya</taxon>
        <taxon>Ascomycota</taxon>
        <taxon>Pezizomycotina</taxon>
        <taxon>Dothideomycetes</taxon>
        <taxon>Pleosporomycetidae</taxon>
        <taxon>Venturiales</taxon>
        <taxon>Cylindrosympodiaceae</taxon>
        <taxon>Tothia</taxon>
    </lineage>
</organism>
<evidence type="ECO:0000256" key="5">
    <source>
        <dbReference type="ARBA" id="ARBA00023242"/>
    </source>
</evidence>
<comment type="pathway">
    <text evidence="2">Protein modification; protein sumoylation.</text>
</comment>
<proteinExistence type="inferred from homology"/>
<evidence type="ECO:0000313" key="9">
    <source>
        <dbReference type="Proteomes" id="UP000800235"/>
    </source>
</evidence>
<evidence type="ECO:0000256" key="2">
    <source>
        <dbReference type="ARBA" id="ARBA00004718"/>
    </source>
</evidence>